<evidence type="ECO:0000313" key="3">
    <source>
        <dbReference type="Proteomes" id="UP000011885"/>
    </source>
</evidence>
<dbReference type="SUPFAM" id="SSF52317">
    <property type="entry name" value="Class I glutamine amidotransferase-like"/>
    <property type="match status" value="1"/>
</dbReference>
<proteinExistence type="predicted"/>
<keyword evidence="3" id="KW-1185">Reference proteome</keyword>
<accession>M5U3U9</accession>
<evidence type="ECO:0000313" key="2">
    <source>
        <dbReference type="EMBL" id="EMI56127.1"/>
    </source>
</evidence>
<gene>
    <name evidence="2" type="ORF">RSSM_02462</name>
</gene>
<dbReference type="InterPro" id="IPR036465">
    <property type="entry name" value="vWFA_dom_sf"/>
</dbReference>
<keyword evidence="1" id="KW-1133">Transmembrane helix</keyword>
<keyword evidence="1" id="KW-0812">Transmembrane</keyword>
<dbReference type="AlphaFoldDB" id="M5U3U9"/>
<feature type="transmembrane region" description="Helical" evidence="1">
    <location>
        <begin position="43"/>
        <end position="62"/>
    </location>
</feature>
<dbReference type="EMBL" id="ANOH01000169">
    <property type="protein sequence ID" value="EMI56127.1"/>
    <property type="molecule type" value="Genomic_DNA"/>
</dbReference>
<sequence>MTEGLQANGTLGWNASLVVIVVLCVATVWWLSRQRELLGTPTFLLLILLRVIVVFVAVWMIIQPSWTRTETVSRRAEIVVLADGSGSMDTVDPPATRFSNDWNLAVSNPDDPLAMVQRIELDLQMANKIDTNQSKLLQRAIEQLSAIPNLSPDLSEPCLTSLRSALESSSDSSETLDRAQQLARAASRTDAVESALLEIEILRTTLQSERSSSNAGAPQSRKEFVARLLDRFEQQLKQLPGQPVSLRRAVFSDDVEPVQSASWSDALEIDQGDRTEPNGAPARTNVASALSYVRSLDPAAHLAAVLMLSEGQHNATSDQTPVEAATALLGTPVFTVPIGNQSRRRDIAIHRVNAPAIAYQDDRPVAEILVSSYECEGDEVTVTLLDEEGTIDTQTILFPSEISDVAVRFELPPSPPGRKQYRIKVESVVDEISQQNNQAVFSVQTIKSKLYLLIADRQPRWEYRYLEQLFRRDQRVELDKFLLMPTLKTTLTDASAKSPSLLPSTIDGWSKFDVAILGDLPPDVMTPDVCQAMEGWVKAGGNIIVVAGEHAMPAAYRLSPWFGLLPITSQPMAVSRADRPTPAPEGFTHPAIRLHDSLEFNSELWRRWMSGPTPGYLSPFHSAKPTASVLASLSDVNQISSSLNDDAVAAPDNNKTNLRPAWLSVHRVGSGQVAYLSSPISYRLRIRAGDMYHHRFWGQLVRWMTSAELSSGDGMVDIKSDRAVYDEGQRSGIRVRLSDASGLPVRRGDVRIRLAALDDIDGEFPPRTVKLVENELAAGVYEISVDRLPPGVYQATAIGPTIDTLRKTSVAVEPGTATTSENSVDTTKDPSTTTFTVQSAGDVERLMTEADPLLLSQIAEASGGVSIFPAALEEVLHVVSLAPDVTKTQRMTPLWNRWANLWIIVGCLTTDWWIRRRKGLI</sequence>
<organism evidence="2 3">
    <name type="scientific">Rhodopirellula sallentina SM41</name>
    <dbReference type="NCBI Taxonomy" id="1263870"/>
    <lineage>
        <taxon>Bacteria</taxon>
        <taxon>Pseudomonadati</taxon>
        <taxon>Planctomycetota</taxon>
        <taxon>Planctomycetia</taxon>
        <taxon>Pirellulales</taxon>
        <taxon>Pirellulaceae</taxon>
        <taxon>Rhodopirellula</taxon>
    </lineage>
</organism>
<comment type="caution">
    <text evidence="2">The sequence shown here is derived from an EMBL/GenBank/DDBJ whole genome shotgun (WGS) entry which is preliminary data.</text>
</comment>
<dbReference type="InterPro" id="IPR029062">
    <property type="entry name" value="Class_I_gatase-like"/>
</dbReference>
<name>M5U3U9_9BACT</name>
<dbReference type="PANTHER" id="PTHR37947">
    <property type="entry name" value="BLL2462 PROTEIN"/>
    <property type="match status" value="1"/>
</dbReference>
<dbReference type="PANTHER" id="PTHR37947:SF1">
    <property type="entry name" value="BLL2462 PROTEIN"/>
    <property type="match status" value="1"/>
</dbReference>
<protein>
    <submittedName>
        <fullName evidence="2">Membrane protein containing DUF1355</fullName>
    </submittedName>
</protein>
<dbReference type="Proteomes" id="UP000011885">
    <property type="component" value="Unassembled WGS sequence"/>
</dbReference>
<dbReference type="PATRIC" id="fig|1263870.3.peg.2619"/>
<reference evidence="2 3" key="1">
    <citation type="journal article" date="2013" name="Mar. Genomics">
        <title>Expression of sulfatases in Rhodopirellula baltica and the diversity of sulfatases in the genus Rhodopirellula.</title>
        <authorList>
            <person name="Wegner C.E."/>
            <person name="Richter-Heitmann T."/>
            <person name="Klindworth A."/>
            <person name="Klockow C."/>
            <person name="Richter M."/>
            <person name="Achstetter T."/>
            <person name="Glockner F.O."/>
            <person name="Harder J."/>
        </authorList>
    </citation>
    <scope>NUCLEOTIDE SEQUENCE [LARGE SCALE GENOMIC DNA]</scope>
    <source>
        <strain evidence="2 3">SM41</strain>
    </source>
</reference>
<dbReference type="Gene3D" id="3.40.50.880">
    <property type="match status" value="1"/>
</dbReference>
<keyword evidence="1" id="KW-0472">Membrane</keyword>
<evidence type="ECO:0000256" key="1">
    <source>
        <dbReference type="SAM" id="Phobius"/>
    </source>
</evidence>
<dbReference type="Gene3D" id="3.40.50.410">
    <property type="entry name" value="von Willebrand factor, type A domain"/>
    <property type="match status" value="1"/>
</dbReference>
<feature type="transmembrane region" description="Helical" evidence="1">
    <location>
        <begin position="12"/>
        <end position="31"/>
    </location>
</feature>